<reference evidence="3" key="1">
    <citation type="submission" date="2020-05" db="EMBL/GenBank/DDBJ databases">
        <authorList>
            <person name="Chiriac C."/>
            <person name="Salcher M."/>
            <person name="Ghai R."/>
            <person name="Kavagutti S V."/>
        </authorList>
    </citation>
    <scope>NUCLEOTIDE SEQUENCE</scope>
</reference>
<dbReference type="PANTHER" id="PTHR48073:SF2">
    <property type="entry name" value="O-SUCCINYLBENZOATE SYNTHASE"/>
    <property type="match status" value="1"/>
</dbReference>
<dbReference type="EMBL" id="CAEZXK010000014">
    <property type="protein sequence ID" value="CAB4686998.1"/>
    <property type="molecule type" value="Genomic_DNA"/>
</dbReference>
<dbReference type="SFLD" id="SFLDG00180">
    <property type="entry name" value="muconate_cycloisomerase"/>
    <property type="match status" value="1"/>
</dbReference>
<evidence type="ECO:0000256" key="1">
    <source>
        <dbReference type="ARBA" id="ARBA00022723"/>
    </source>
</evidence>
<dbReference type="CDD" id="cd03320">
    <property type="entry name" value="OSBS"/>
    <property type="match status" value="1"/>
</dbReference>
<keyword evidence="1" id="KW-0479">Metal-binding</keyword>
<dbReference type="SUPFAM" id="SSF51604">
    <property type="entry name" value="Enolase C-terminal domain-like"/>
    <property type="match status" value="1"/>
</dbReference>
<evidence type="ECO:0000313" key="3">
    <source>
        <dbReference type="EMBL" id="CAB4686998.1"/>
    </source>
</evidence>
<dbReference type="Pfam" id="PF13378">
    <property type="entry name" value="MR_MLE_C"/>
    <property type="match status" value="1"/>
</dbReference>
<dbReference type="PANTHER" id="PTHR48073">
    <property type="entry name" value="O-SUCCINYLBENZOATE SYNTHASE-RELATED"/>
    <property type="match status" value="1"/>
</dbReference>
<dbReference type="InterPro" id="IPR029065">
    <property type="entry name" value="Enolase_C-like"/>
</dbReference>
<evidence type="ECO:0000259" key="2">
    <source>
        <dbReference type="SMART" id="SM00922"/>
    </source>
</evidence>
<organism evidence="3">
    <name type="scientific">freshwater metagenome</name>
    <dbReference type="NCBI Taxonomy" id="449393"/>
    <lineage>
        <taxon>unclassified sequences</taxon>
        <taxon>metagenomes</taxon>
        <taxon>ecological metagenomes</taxon>
    </lineage>
</organism>
<dbReference type="Pfam" id="PF18374">
    <property type="entry name" value="Enolase_like_N"/>
    <property type="match status" value="1"/>
</dbReference>
<feature type="domain" description="Mandelate racemase/muconate lactonizing enzyme C-terminal" evidence="2">
    <location>
        <begin position="63"/>
        <end position="159"/>
    </location>
</feature>
<dbReference type="Gene3D" id="3.20.20.120">
    <property type="entry name" value="Enolase-like C-terminal domain"/>
    <property type="match status" value="1"/>
</dbReference>
<dbReference type="NCBIfam" id="NF002782">
    <property type="entry name" value="PRK02901.1"/>
    <property type="match status" value="1"/>
</dbReference>
<dbReference type="SFLD" id="SFLDS00001">
    <property type="entry name" value="Enolase"/>
    <property type="match status" value="1"/>
</dbReference>
<proteinExistence type="predicted"/>
<protein>
    <submittedName>
        <fullName evidence="3">Unannotated protein</fullName>
    </submittedName>
</protein>
<dbReference type="GO" id="GO:0046872">
    <property type="term" value="F:metal ion binding"/>
    <property type="evidence" value="ECO:0007669"/>
    <property type="project" value="UniProtKB-KW"/>
</dbReference>
<dbReference type="SFLD" id="SFLDF00009">
    <property type="entry name" value="o-succinylbenzoate_synthase"/>
    <property type="match status" value="1"/>
</dbReference>
<gene>
    <name evidence="3" type="ORF">UFOPK2370_00701</name>
</gene>
<dbReference type="InterPro" id="IPR013342">
    <property type="entry name" value="Mandelate_racemase_C"/>
</dbReference>
<dbReference type="InterPro" id="IPR036849">
    <property type="entry name" value="Enolase-like_C_sf"/>
</dbReference>
<sequence>MTHREVMVFEGPHGWTEWSPFLEYDDQEAATWLKAAIEFGYAPTPELRTKSIFVNATLAAVAPAEVEQQLDAFGEFRTVKIKVAEPGQTIEDDLARIRRVRELRPSVALRIDANGGYDVGTAIELAKQLAIESIDLQYFEQPVKTIAELAEVRERLARIGTKVAADESVRKASDPLAVAEANAADVLVIKAQPLGGITSALEITNRAKLPVTVSSALETSIGISMGLHLAAAIEVESFDAGLATVALLTDDVCDEPFIAKNSKLEVKRAVPSENKLAKLAADSERVDWWQERLKRCFELI</sequence>
<name>A0A6J6NQA3_9ZZZZ</name>
<accession>A0A6J6NQA3</accession>
<dbReference type="AlphaFoldDB" id="A0A6J6NQA3"/>
<dbReference type="SMART" id="SM00922">
    <property type="entry name" value="MR_MLE"/>
    <property type="match status" value="1"/>
</dbReference>